<dbReference type="Proteomes" id="UP000606720">
    <property type="component" value="Unassembled WGS sequence"/>
</dbReference>
<evidence type="ECO:0000313" key="3">
    <source>
        <dbReference type="Proteomes" id="UP000606720"/>
    </source>
</evidence>
<dbReference type="EMBL" id="JACOPH010000003">
    <property type="protein sequence ID" value="MBC5713591.1"/>
    <property type="molecule type" value="Genomic_DNA"/>
</dbReference>
<dbReference type="Pfam" id="PF05580">
    <property type="entry name" value="Peptidase_S55"/>
    <property type="match status" value="1"/>
</dbReference>
<dbReference type="NCBIfam" id="TIGR02860">
    <property type="entry name" value="spore_IV_B"/>
    <property type="match status" value="1"/>
</dbReference>
<comment type="caution">
    <text evidence="2">The sequence shown here is derived from an EMBL/GenBank/DDBJ whole genome shotgun (WGS) entry which is preliminary data.</text>
</comment>
<proteinExistence type="predicted"/>
<sequence length="408" mass="45231">MFCYKLRMHFRTLFFVLFFCLLGFAGITLYDAVPDELYVVAGEEEKMDFSVPVSFERKEESIAVLKNQTNKGKANMGEREYTLCCKFLSLIPLKEVSVHVVERESVFPSGMPIGIYTKTMGVLVIGTGKVTAADGMTYEPSDQLVSSGDYIMTVNGVEIQEKEELIEQVQKSEGEDLVLGIIREDDLIELKVRPVKAEDKTYKLGIWVRDDMAGVGTLTYVKDSEYGALGHPVSDADTGSMISLSNGQIYQTDIVSIVKGGDGVPGELTGVINYSDQYVLGNIIENTKTGIYGKMDEKVTEMEQESMETGMKQEIEKGDACILSSLDGTLKQYQIEIDEIDYNNKEKNKGILFHVTDEELLEKTGGIVQGMSGSPIIQNHRVIGAVTHVFISDATKGYGIFIETMLEH</sequence>
<organism evidence="2 3">
    <name type="scientific">Roseburia zhanii</name>
    <dbReference type="NCBI Taxonomy" id="2763064"/>
    <lineage>
        <taxon>Bacteria</taxon>
        <taxon>Bacillati</taxon>
        <taxon>Bacillota</taxon>
        <taxon>Clostridia</taxon>
        <taxon>Lachnospirales</taxon>
        <taxon>Lachnospiraceae</taxon>
        <taxon>Roseburia</taxon>
    </lineage>
</organism>
<dbReference type="InterPro" id="IPR009003">
    <property type="entry name" value="Peptidase_S1_PA"/>
</dbReference>
<dbReference type="InterPro" id="IPR008763">
    <property type="entry name" value="Peptidase_S55"/>
</dbReference>
<dbReference type="RefSeq" id="WP_186866501.1">
    <property type="nucleotide sequence ID" value="NZ_JACOPH010000003.1"/>
</dbReference>
<evidence type="ECO:0000313" key="2">
    <source>
        <dbReference type="EMBL" id="MBC5713591.1"/>
    </source>
</evidence>
<dbReference type="SUPFAM" id="SSF50494">
    <property type="entry name" value="Trypsin-like serine proteases"/>
    <property type="match status" value="1"/>
</dbReference>
<evidence type="ECO:0000259" key="1">
    <source>
        <dbReference type="PROSITE" id="PS51494"/>
    </source>
</evidence>
<dbReference type="EC" id="3.4.21.116" evidence="2"/>
<dbReference type="AlphaFoldDB" id="A0A923LNV3"/>
<dbReference type="GO" id="GO:0016787">
    <property type="term" value="F:hydrolase activity"/>
    <property type="evidence" value="ECO:0007669"/>
    <property type="project" value="UniProtKB-KW"/>
</dbReference>
<dbReference type="InterPro" id="IPR036034">
    <property type="entry name" value="PDZ_sf"/>
</dbReference>
<protein>
    <submittedName>
        <fullName evidence="2">SpoIVB peptidase</fullName>
        <ecNumber evidence="2">3.4.21.116</ecNumber>
    </submittedName>
</protein>
<dbReference type="SUPFAM" id="SSF50156">
    <property type="entry name" value="PDZ domain-like"/>
    <property type="match status" value="1"/>
</dbReference>
<dbReference type="InterPro" id="IPR014219">
    <property type="entry name" value="SpoIVB"/>
</dbReference>
<gene>
    <name evidence="2" type="primary">spoIVB</name>
    <name evidence="2" type="ORF">H8S17_05080</name>
</gene>
<dbReference type="PROSITE" id="PS51494">
    <property type="entry name" value="SPOIVB"/>
    <property type="match status" value="1"/>
</dbReference>
<keyword evidence="3" id="KW-1185">Reference proteome</keyword>
<dbReference type="Gene3D" id="2.30.42.10">
    <property type="match status" value="1"/>
</dbReference>
<accession>A0A923LNV3</accession>
<feature type="domain" description="Peptidase S55" evidence="1">
    <location>
        <begin position="186"/>
        <end position="408"/>
    </location>
</feature>
<keyword evidence="2" id="KW-0378">Hydrolase</keyword>
<name>A0A923LNV3_9FIRM</name>
<reference evidence="2" key="1">
    <citation type="submission" date="2020-08" db="EMBL/GenBank/DDBJ databases">
        <title>Genome public.</title>
        <authorList>
            <person name="Liu C."/>
            <person name="Sun Q."/>
        </authorList>
    </citation>
    <scope>NUCLEOTIDE SEQUENCE</scope>
    <source>
        <strain evidence="2">BX1005</strain>
    </source>
</reference>